<dbReference type="Proteomes" id="UP001179363">
    <property type="component" value="Unassembled WGS sequence"/>
</dbReference>
<name>A0ABS9EC17_9FLAO</name>
<reference evidence="2" key="1">
    <citation type="submission" date="2022-01" db="EMBL/GenBank/DDBJ databases">
        <title>Gillisia lutea sp. nov., isolated from marine plastic residues from the Malvarosa beach (Valencia, Spain).</title>
        <authorList>
            <person name="Vidal-Verdu A."/>
            <person name="Molina-Menor E."/>
            <person name="Satari L."/>
            <person name="Pascual J."/>
            <person name="Pereto J."/>
            <person name="Porcar M."/>
        </authorList>
    </citation>
    <scope>NUCLEOTIDE SEQUENCE</scope>
    <source>
        <strain evidence="2">M10.2A</strain>
    </source>
</reference>
<dbReference type="RefSeq" id="WP_236132575.1">
    <property type="nucleotide sequence ID" value="NZ_JAKGTH010000006.1"/>
</dbReference>
<dbReference type="SUPFAM" id="SSF160574">
    <property type="entry name" value="BT0923-like"/>
    <property type="match status" value="1"/>
</dbReference>
<evidence type="ECO:0008006" key="4">
    <source>
        <dbReference type="Google" id="ProtNLM"/>
    </source>
</evidence>
<comment type="caution">
    <text evidence="2">The sequence shown here is derived from an EMBL/GenBank/DDBJ whole genome shotgun (WGS) entry which is preliminary data.</text>
</comment>
<dbReference type="EMBL" id="JAKGTH010000006">
    <property type="protein sequence ID" value="MCF4100429.1"/>
    <property type="molecule type" value="Genomic_DNA"/>
</dbReference>
<keyword evidence="3" id="KW-1185">Reference proteome</keyword>
<sequence>MKKLGLTFAAIGLFFATAHAQVTTEATVGVEATESVAIQDDFKKIDVAALPATINEAITKDYAGSQATEAYIKESDEEIVFKIELQIDQESKTVFADAEGNWIDQEDVEKED</sequence>
<evidence type="ECO:0000313" key="2">
    <source>
        <dbReference type="EMBL" id="MCF4100429.1"/>
    </source>
</evidence>
<evidence type="ECO:0000313" key="3">
    <source>
        <dbReference type="Proteomes" id="UP001179363"/>
    </source>
</evidence>
<keyword evidence="1" id="KW-0732">Signal</keyword>
<gene>
    <name evidence="2" type="ORF">L1I30_02005</name>
</gene>
<proteinExistence type="predicted"/>
<protein>
    <recommendedName>
        <fullName evidence="4">PepSY domain-containing protein</fullName>
    </recommendedName>
</protein>
<accession>A0ABS9EC17</accession>
<dbReference type="Gene3D" id="3.10.450.360">
    <property type="match status" value="1"/>
</dbReference>
<evidence type="ECO:0000256" key="1">
    <source>
        <dbReference type="SAM" id="SignalP"/>
    </source>
</evidence>
<feature type="chain" id="PRO_5047055377" description="PepSY domain-containing protein" evidence="1">
    <location>
        <begin position="21"/>
        <end position="112"/>
    </location>
</feature>
<feature type="signal peptide" evidence="1">
    <location>
        <begin position="1"/>
        <end position="20"/>
    </location>
</feature>
<organism evidence="2 3">
    <name type="scientific">Gillisia lutea</name>
    <dbReference type="NCBI Taxonomy" id="2909668"/>
    <lineage>
        <taxon>Bacteria</taxon>
        <taxon>Pseudomonadati</taxon>
        <taxon>Bacteroidota</taxon>
        <taxon>Flavobacteriia</taxon>
        <taxon>Flavobacteriales</taxon>
        <taxon>Flavobacteriaceae</taxon>
        <taxon>Gillisia</taxon>
    </lineage>
</organism>